<dbReference type="Proteomes" id="UP000294299">
    <property type="component" value="Chromosome NFRAN"/>
</dbReference>
<dbReference type="GeneID" id="39419781"/>
<accession>A0A484I6W0</accession>
<gene>
    <name evidence="1" type="ORF">NFRAN_0208</name>
</gene>
<evidence type="ECO:0000313" key="1">
    <source>
        <dbReference type="EMBL" id="VFJ12529.1"/>
    </source>
</evidence>
<organism evidence="1 2">
    <name type="scientific">Candidatus Nitrosocosmicus franklandianus</name>
    <dbReference type="NCBI Taxonomy" id="1798806"/>
    <lineage>
        <taxon>Archaea</taxon>
        <taxon>Nitrososphaerota</taxon>
        <taxon>Nitrososphaeria</taxon>
        <taxon>Nitrososphaerales</taxon>
        <taxon>Nitrososphaeraceae</taxon>
        <taxon>Candidatus Nitrosocosmicus</taxon>
    </lineage>
</organism>
<protein>
    <submittedName>
        <fullName evidence="1">Uncharacterized protein</fullName>
    </submittedName>
</protein>
<keyword evidence="2" id="KW-1185">Reference proteome</keyword>
<proteinExistence type="predicted"/>
<name>A0A484I6W0_9ARCH</name>
<reference evidence="1 2" key="1">
    <citation type="submission" date="2019-02" db="EMBL/GenBank/DDBJ databases">
        <authorList>
            <person name="Lehtovirta-Morley E L."/>
        </authorList>
    </citation>
    <scope>NUCLEOTIDE SEQUENCE [LARGE SCALE GENOMIC DNA]</scope>
    <source>
        <strain evidence="1">NFRAN1</strain>
    </source>
</reference>
<evidence type="ECO:0000313" key="2">
    <source>
        <dbReference type="Proteomes" id="UP000294299"/>
    </source>
</evidence>
<sequence>MIPVSIKRNVILQWLQGIPRDKIARMNEISTGTISNIVDDERDVDLEIDYTRTLAVYLMNEETQVRTFSWAVRLYNISLELGISIETTEALIHKIHEHCFKKQKSVPDFANLLIDHITLTEQHGISLDQFERIYMGLLAKKNLYEEQAREAKMLRDTEIRLYGTTHEELVRLSTSNPFTVKSLN</sequence>
<dbReference type="RefSeq" id="WP_134482644.1">
    <property type="nucleotide sequence ID" value="NZ_LR216287.1"/>
</dbReference>
<dbReference type="AlphaFoldDB" id="A0A484I6W0"/>
<dbReference type="KEGG" id="nfn:NFRAN_0208"/>
<dbReference type="EMBL" id="LR216287">
    <property type="protein sequence ID" value="VFJ12529.1"/>
    <property type="molecule type" value="Genomic_DNA"/>
</dbReference>